<protein>
    <recommendedName>
        <fullName evidence="10">Protein TonB</fullName>
    </recommendedName>
</protein>
<name>A0A843YYN7_9BURK</name>
<comment type="caution">
    <text evidence="13">The sequence shown here is derived from an EMBL/GenBank/DDBJ whole genome shotgun (WGS) entry which is preliminary data.</text>
</comment>
<dbReference type="InterPro" id="IPR006260">
    <property type="entry name" value="TonB/TolA_C"/>
</dbReference>
<evidence type="ECO:0000256" key="6">
    <source>
        <dbReference type="ARBA" id="ARBA00022692"/>
    </source>
</evidence>
<dbReference type="Pfam" id="PF03544">
    <property type="entry name" value="TonB_C"/>
    <property type="match status" value="1"/>
</dbReference>
<keyword evidence="8 10" id="KW-1133">Transmembrane helix</keyword>
<comment type="function">
    <text evidence="10">Interacts with outer membrane receptor proteins that carry out high-affinity binding and energy dependent uptake into the periplasmic space of specific substrates. It could act to transduce energy from the cytoplasmic membrane to specific energy-requiring processes in the outer membrane, resulting in the release into the periplasm of ligands bound by these outer membrane proteins.</text>
</comment>
<evidence type="ECO:0000256" key="9">
    <source>
        <dbReference type="ARBA" id="ARBA00023136"/>
    </source>
</evidence>
<evidence type="ECO:0000313" key="13">
    <source>
        <dbReference type="EMBL" id="MQR01636.1"/>
    </source>
</evidence>
<feature type="domain" description="TonB C-terminal" evidence="12">
    <location>
        <begin position="128"/>
        <end position="218"/>
    </location>
</feature>
<evidence type="ECO:0000256" key="1">
    <source>
        <dbReference type="ARBA" id="ARBA00004383"/>
    </source>
</evidence>
<dbReference type="PRINTS" id="PR01374">
    <property type="entry name" value="TONBPROTEIN"/>
</dbReference>
<dbReference type="EMBL" id="WINI01000007">
    <property type="protein sequence ID" value="MQR01636.1"/>
    <property type="molecule type" value="Genomic_DNA"/>
</dbReference>
<dbReference type="PROSITE" id="PS52015">
    <property type="entry name" value="TONB_CTD"/>
    <property type="match status" value="1"/>
</dbReference>
<evidence type="ECO:0000256" key="10">
    <source>
        <dbReference type="RuleBase" id="RU362123"/>
    </source>
</evidence>
<dbReference type="GO" id="GO:0031992">
    <property type="term" value="F:energy transducer activity"/>
    <property type="evidence" value="ECO:0007669"/>
    <property type="project" value="InterPro"/>
</dbReference>
<dbReference type="RefSeq" id="WP_153235238.1">
    <property type="nucleotide sequence ID" value="NZ_WINI01000007.1"/>
</dbReference>
<dbReference type="Proteomes" id="UP000451565">
    <property type="component" value="Unassembled WGS sequence"/>
</dbReference>
<dbReference type="GO" id="GO:0030288">
    <property type="term" value="C:outer membrane-bounded periplasmic space"/>
    <property type="evidence" value="ECO:0007669"/>
    <property type="project" value="InterPro"/>
</dbReference>
<keyword evidence="5 10" id="KW-0997">Cell inner membrane</keyword>
<comment type="similarity">
    <text evidence="2 10">Belongs to the TonB family.</text>
</comment>
<dbReference type="Gene3D" id="3.30.1150.10">
    <property type="match status" value="1"/>
</dbReference>
<dbReference type="GO" id="GO:0015891">
    <property type="term" value="P:siderophore transport"/>
    <property type="evidence" value="ECO:0007669"/>
    <property type="project" value="InterPro"/>
</dbReference>
<feature type="compositionally biased region" description="Polar residues" evidence="11">
    <location>
        <begin position="126"/>
        <end position="138"/>
    </location>
</feature>
<evidence type="ECO:0000256" key="11">
    <source>
        <dbReference type="SAM" id="MobiDB-lite"/>
    </source>
</evidence>
<feature type="region of interest" description="Disordered" evidence="11">
    <location>
        <begin position="54"/>
        <end position="89"/>
    </location>
</feature>
<keyword evidence="3 10" id="KW-0813">Transport</keyword>
<organism evidence="13 14">
    <name type="scientific">Glaciimonas soli</name>
    <dbReference type="NCBI Taxonomy" id="2590999"/>
    <lineage>
        <taxon>Bacteria</taxon>
        <taxon>Pseudomonadati</taxon>
        <taxon>Pseudomonadota</taxon>
        <taxon>Betaproteobacteria</taxon>
        <taxon>Burkholderiales</taxon>
        <taxon>Oxalobacteraceae</taxon>
        <taxon>Glaciimonas</taxon>
    </lineage>
</organism>
<feature type="region of interest" description="Disordered" evidence="11">
    <location>
        <begin position="103"/>
        <end position="150"/>
    </location>
</feature>
<keyword evidence="14" id="KW-1185">Reference proteome</keyword>
<feature type="compositionally biased region" description="Pro residues" evidence="11">
    <location>
        <begin position="77"/>
        <end position="88"/>
    </location>
</feature>
<dbReference type="NCBIfam" id="TIGR01352">
    <property type="entry name" value="tonB_Cterm"/>
    <property type="match status" value="1"/>
</dbReference>
<gene>
    <name evidence="13" type="ORF">GEV47_13225</name>
</gene>
<evidence type="ECO:0000256" key="5">
    <source>
        <dbReference type="ARBA" id="ARBA00022519"/>
    </source>
</evidence>
<reference evidence="13 14" key="1">
    <citation type="submission" date="2019-10" db="EMBL/GenBank/DDBJ databases">
        <title>Glaciimonas soli sp. nov., a psychrophilic bacterium isolated from the forest soil of a high elevation mountain in Taiwan.</title>
        <authorList>
            <person name="Wang L.-T."/>
            <person name="Shieh W.Y."/>
        </authorList>
    </citation>
    <scope>NUCLEOTIDE SEQUENCE [LARGE SCALE GENOMIC DNA]</scope>
    <source>
        <strain evidence="13 14">GS1</strain>
    </source>
</reference>
<evidence type="ECO:0000259" key="12">
    <source>
        <dbReference type="PROSITE" id="PS52015"/>
    </source>
</evidence>
<evidence type="ECO:0000313" key="14">
    <source>
        <dbReference type="Proteomes" id="UP000451565"/>
    </source>
</evidence>
<keyword evidence="6 10" id="KW-0812">Transmembrane</keyword>
<keyword evidence="9 10" id="KW-0472">Membrane</keyword>
<dbReference type="OrthoDB" id="8724624at2"/>
<proteinExistence type="inferred from homology"/>
<sequence length="218" mass="23193">MDFAKNGESPGKNFTGIALVILLHVVIIYALLTGLARKVVEVIQKPVETVIVPEIKPDIPPPPPKPKPKMEVTPKTKAPPPPFVPPPEVKVNVPVQPTIAAVSHDAPPTHDLPPPSAEQPSAKAAPSNTAPTAVSSTCAKPEYPRQSLQDEEEGIVTLSFLISAQGKVVKADVAHSSGFKALDRAALNALSQCTFKPGTVNGEPQESSTKMQYVWKLE</sequence>
<feature type="transmembrane region" description="Helical" evidence="10">
    <location>
        <begin position="14"/>
        <end position="36"/>
    </location>
</feature>
<dbReference type="PANTHER" id="PTHR33446:SF2">
    <property type="entry name" value="PROTEIN TONB"/>
    <property type="match status" value="1"/>
</dbReference>
<accession>A0A843YYN7</accession>
<keyword evidence="4 10" id="KW-1003">Cell membrane</keyword>
<dbReference type="InterPro" id="IPR051045">
    <property type="entry name" value="TonB-dependent_transducer"/>
</dbReference>
<keyword evidence="10" id="KW-0735">Signal-anchor</keyword>
<dbReference type="PANTHER" id="PTHR33446">
    <property type="entry name" value="PROTEIN TONB-RELATED"/>
    <property type="match status" value="1"/>
</dbReference>
<evidence type="ECO:0000256" key="7">
    <source>
        <dbReference type="ARBA" id="ARBA00022927"/>
    </source>
</evidence>
<dbReference type="AlphaFoldDB" id="A0A843YYN7"/>
<evidence type="ECO:0000256" key="8">
    <source>
        <dbReference type="ARBA" id="ARBA00022989"/>
    </source>
</evidence>
<dbReference type="InterPro" id="IPR037682">
    <property type="entry name" value="TonB_C"/>
</dbReference>
<evidence type="ECO:0000256" key="2">
    <source>
        <dbReference type="ARBA" id="ARBA00006555"/>
    </source>
</evidence>
<dbReference type="GO" id="GO:0015031">
    <property type="term" value="P:protein transport"/>
    <property type="evidence" value="ECO:0007669"/>
    <property type="project" value="UniProtKB-UniRule"/>
</dbReference>
<dbReference type="InterPro" id="IPR003538">
    <property type="entry name" value="TonB"/>
</dbReference>
<comment type="subcellular location">
    <subcellularLocation>
        <location evidence="1 10">Cell inner membrane</location>
        <topology evidence="1 10">Single-pass membrane protein</topology>
        <orientation evidence="1 10">Periplasmic side</orientation>
    </subcellularLocation>
</comment>
<dbReference type="GO" id="GO:0005886">
    <property type="term" value="C:plasma membrane"/>
    <property type="evidence" value="ECO:0007669"/>
    <property type="project" value="UniProtKB-SubCell"/>
</dbReference>
<evidence type="ECO:0000256" key="3">
    <source>
        <dbReference type="ARBA" id="ARBA00022448"/>
    </source>
</evidence>
<evidence type="ECO:0000256" key="4">
    <source>
        <dbReference type="ARBA" id="ARBA00022475"/>
    </source>
</evidence>
<keyword evidence="7 10" id="KW-0653">Protein transport</keyword>
<dbReference type="SUPFAM" id="SSF74653">
    <property type="entry name" value="TolA/TonB C-terminal domain"/>
    <property type="match status" value="1"/>
</dbReference>
<dbReference type="GO" id="GO:0055085">
    <property type="term" value="P:transmembrane transport"/>
    <property type="evidence" value="ECO:0007669"/>
    <property type="project" value="InterPro"/>
</dbReference>